<proteinExistence type="predicted"/>
<keyword evidence="2" id="KW-0472">Membrane</keyword>
<evidence type="ECO:0000256" key="2">
    <source>
        <dbReference type="SAM" id="Phobius"/>
    </source>
</evidence>
<comment type="caution">
    <text evidence="3">The sequence shown here is derived from an EMBL/GenBank/DDBJ whole genome shotgun (WGS) entry which is preliminary data.</text>
</comment>
<accession>A0AAJ0HJA4</accession>
<dbReference type="EMBL" id="JAUIQD010000004">
    <property type="protein sequence ID" value="KAK3353741.1"/>
    <property type="molecule type" value="Genomic_DNA"/>
</dbReference>
<feature type="region of interest" description="Disordered" evidence="1">
    <location>
        <begin position="1"/>
        <end position="71"/>
    </location>
</feature>
<protein>
    <submittedName>
        <fullName evidence="3">Uncharacterized protein</fullName>
    </submittedName>
</protein>
<name>A0AAJ0HJA4_9PEZI</name>
<evidence type="ECO:0000256" key="1">
    <source>
        <dbReference type="SAM" id="MobiDB-lite"/>
    </source>
</evidence>
<reference evidence="3" key="2">
    <citation type="submission" date="2023-06" db="EMBL/GenBank/DDBJ databases">
        <authorList>
            <consortium name="Lawrence Berkeley National Laboratory"/>
            <person name="Haridas S."/>
            <person name="Hensen N."/>
            <person name="Bonometti L."/>
            <person name="Westerberg I."/>
            <person name="Brannstrom I.O."/>
            <person name="Guillou S."/>
            <person name="Cros-Aarteil S."/>
            <person name="Calhoun S."/>
            <person name="Kuo A."/>
            <person name="Mondo S."/>
            <person name="Pangilinan J."/>
            <person name="Riley R."/>
            <person name="Labutti K."/>
            <person name="Andreopoulos B."/>
            <person name="Lipzen A."/>
            <person name="Chen C."/>
            <person name="Yanf M."/>
            <person name="Daum C."/>
            <person name="Ng V."/>
            <person name="Clum A."/>
            <person name="Steindorff A."/>
            <person name="Ohm R."/>
            <person name="Martin F."/>
            <person name="Silar P."/>
            <person name="Natvig D."/>
            <person name="Lalanne C."/>
            <person name="Gautier V."/>
            <person name="Ament-Velasquez S.L."/>
            <person name="Kruys A."/>
            <person name="Hutchinson M.I."/>
            <person name="Powell A.J."/>
            <person name="Barry K."/>
            <person name="Miller A.N."/>
            <person name="Grigoriev I.V."/>
            <person name="Debuchy R."/>
            <person name="Gladieux P."/>
            <person name="Thoren M.H."/>
            <person name="Johannesson H."/>
        </authorList>
    </citation>
    <scope>NUCLEOTIDE SEQUENCE</scope>
    <source>
        <strain evidence="3">CBS 955.72</strain>
    </source>
</reference>
<sequence length="114" mass="11908">MGFPVAAADTPVGYDETETRGTTSSGTSTTLQGGGTKTTFSHPQSTQTSSHPPSSETTQQPPTPNKTSSGLQKGEIIGISLGAVSALAAVVGLWLRWRHLQVAKQNKDVTEDKL</sequence>
<dbReference type="AlphaFoldDB" id="A0AAJ0HJA4"/>
<keyword evidence="2" id="KW-0812">Transmembrane</keyword>
<organism evidence="3 4">
    <name type="scientific">Lasiosphaeria hispida</name>
    <dbReference type="NCBI Taxonomy" id="260671"/>
    <lineage>
        <taxon>Eukaryota</taxon>
        <taxon>Fungi</taxon>
        <taxon>Dikarya</taxon>
        <taxon>Ascomycota</taxon>
        <taxon>Pezizomycotina</taxon>
        <taxon>Sordariomycetes</taxon>
        <taxon>Sordariomycetidae</taxon>
        <taxon>Sordariales</taxon>
        <taxon>Lasiosphaeriaceae</taxon>
        <taxon>Lasiosphaeria</taxon>
    </lineage>
</organism>
<keyword evidence="4" id="KW-1185">Reference proteome</keyword>
<feature type="compositionally biased region" description="Low complexity" evidence="1">
    <location>
        <begin position="20"/>
        <end position="60"/>
    </location>
</feature>
<evidence type="ECO:0000313" key="3">
    <source>
        <dbReference type="EMBL" id="KAK3353741.1"/>
    </source>
</evidence>
<keyword evidence="2" id="KW-1133">Transmembrane helix</keyword>
<gene>
    <name evidence="3" type="ORF">B0T25DRAFT_518741</name>
</gene>
<reference evidence="3" key="1">
    <citation type="journal article" date="2023" name="Mol. Phylogenet. Evol.">
        <title>Genome-scale phylogeny and comparative genomics of the fungal order Sordariales.</title>
        <authorList>
            <person name="Hensen N."/>
            <person name="Bonometti L."/>
            <person name="Westerberg I."/>
            <person name="Brannstrom I.O."/>
            <person name="Guillou S."/>
            <person name="Cros-Aarteil S."/>
            <person name="Calhoun S."/>
            <person name="Haridas S."/>
            <person name="Kuo A."/>
            <person name="Mondo S."/>
            <person name="Pangilinan J."/>
            <person name="Riley R."/>
            <person name="LaButti K."/>
            <person name="Andreopoulos B."/>
            <person name="Lipzen A."/>
            <person name="Chen C."/>
            <person name="Yan M."/>
            <person name="Daum C."/>
            <person name="Ng V."/>
            <person name="Clum A."/>
            <person name="Steindorff A."/>
            <person name="Ohm R.A."/>
            <person name="Martin F."/>
            <person name="Silar P."/>
            <person name="Natvig D.O."/>
            <person name="Lalanne C."/>
            <person name="Gautier V."/>
            <person name="Ament-Velasquez S.L."/>
            <person name="Kruys A."/>
            <person name="Hutchinson M.I."/>
            <person name="Powell A.J."/>
            <person name="Barry K."/>
            <person name="Miller A.N."/>
            <person name="Grigoriev I.V."/>
            <person name="Debuchy R."/>
            <person name="Gladieux P."/>
            <person name="Hiltunen Thoren M."/>
            <person name="Johannesson H."/>
        </authorList>
    </citation>
    <scope>NUCLEOTIDE SEQUENCE</scope>
    <source>
        <strain evidence="3">CBS 955.72</strain>
    </source>
</reference>
<evidence type="ECO:0000313" key="4">
    <source>
        <dbReference type="Proteomes" id="UP001275084"/>
    </source>
</evidence>
<dbReference type="Proteomes" id="UP001275084">
    <property type="component" value="Unassembled WGS sequence"/>
</dbReference>
<feature type="transmembrane region" description="Helical" evidence="2">
    <location>
        <begin position="76"/>
        <end position="97"/>
    </location>
</feature>